<dbReference type="AlphaFoldDB" id="C0PI55"/>
<feature type="region of interest" description="Disordered" evidence="1">
    <location>
        <begin position="109"/>
        <end position="147"/>
    </location>
</feature>
<dbReference type="EMBL" id="BT067974">
    <property type="protein sequence ID" value="ACN34871.1"/>
    <property type="molecule type" value="mRNA"/>
</dbReference>
<reference evidence="2" key="1">
    <citation type="journal article" date="2009" name="PLoS Genet.">
        <title>Sequencing, mapping, and analysis of 27,455 maize full-length cDNAs.</title>
        <authorList>
            <person name="Soderlund C."/>
            <person name="Descour A."/>
            <person name="Kudrna D."/>
            <person name="Bomhoff M."/>
            <person name="Boyd L."/>
            <person name="Currie J."/>
            <person name="Angelova A."/>
            <person name="Collura K."/>
            <person name="Wissotski M."/>
            <person name="Ashley E."/>
            <person name="Morrow D."/>
            <person name="Fernandes J."/>
            <person name="Walbot V."/>
            <person name="Yu Y."/>
        </authorList>
    </citation>
    <scope>NUCLEOTIDE SEQUENCE</scope>
    <source>
        <strain evidence="2">B73</strain>
    </source>
</reference>
<evidence type="ECO:0000313" key="2">
    <source>
        <dbReference type="EMBL" id="ACN34871.1"/>
    </source>
</evidence>
<feature type="compositionally biased region" description="Low complexity" evidence="1">
    <location>
        <begin position="117"/>
        <end position="131"/>
    </location>
</feature>
<protein>
    <submittedName>
        <fullName evidence="2">Uncharacterized protein</fullName>
    </submittedName>
</protein>
<organism evidence="2">
    <name type="scientific">Zea mays</name>
    <name type="common">Maize</name>
    <dbReference type="NCBI Taxonomy" id="4577"/>
    <lineage>
        <taxon>Eukaryota</taxon>
        <taxon>Viridiplantae</taxon>
        <taxon>Streptophyta</taxon>
        <taxon>Embryophyta</taxon>
        <taxon>Tracheophyta</taxon>
        <taxon>Spermatophyta</taxon>
        <taxon>Magnoliopsida</taxon>
        <taxon>Liliopsida</taxon>
        <taxon>Poales</taxon>
        <taxon>Poaceae</taxon>
        <taxon>PACMAD clade</taxon>
        <taxon>Panicoideae</taxon>
        <taxon>Andropogonodae</taxon>
        <taxon>Andropogoneae</taxon>
        <taxon>Tripsacinae</taxon>
        <taxon>Zea</taxon>
    </lineage>
</organism>
<evidence type="ECO:0000256" key="1">
    <source>
        <dbReference type="SAM" id="MobiDB-lite"/>
    </source>
</evidence>
<accession>C0PI55</accession>
<proteinExistence type="evidence at transcript level"/>
<feature type="compositionally biased region" description="Basic residues" evidence="1">
    <location>
        <begin position="66"/>
        <end position="82"/>
    </location>
</feature>
<feature type="region of interest" description="Disordered" evidence="1">
    <location>
        <begin position="58"/>
        <end position="82"/>
    </location>
</feature>
<name>C0PI55_MAIZE</name>
<sequence length="210" mass="23782">MAADLLWLPCLPQAVLDGPEEVRARGLEEHLAQLRDEPDADAGGQPRAEVLHPPQLRRQGQAPLQHPRHHHRQPPRRRRGRHRLRLAALRAHLRLRALVHRRRRPGRLRAVRRARRQQAPGAAPPLRAAPVRQREARARQFPPRRVPGRLCPDADALRAAAASRMTGCLCSNNGRKREMPLVSLASYEGWRVPYRSVALRVSVVGFQSGK</sequence>